<dbReference type="Proteomes" id="UP000288216">
    <property type="component" value="Unassembled WGS sequence"/>
</dbReference>
<evidence type="ECO:0000256" key="1">
    <source>
        <dbReference type="ARBA" id="ARBA00004199"/>
    </source>
</evidence>
<dbReference type="SMART" id="SM00187">
    <property type="entry name" value="INB"/>
    <property type="match status" value="1"/>
</dbReference>
<organism evidence="30 31">
    <name type="scientific">Scyliorhinus torazame</name>
    <name type="common">Cloudy catshark</name>
    <name type="synonym">Catulus torazame</name>
    <dbReference type="NCBI Taxonomy" id="75743"/>
    <lineage>
        <taxon>Eukaryota</taxon>
        <taxon>Metazoa</taxon>
        <taxon>Chordata</taxon>
        <taxon>Craniata</taxon>
        <taxon>Vertebrata</taxon>
        <taxon>Chondrichthyes</taxon>
        <taxon>Elasmobranchii</taxon>
        <taxon>Galeomorphii</taxon>
        <taxon>Galeoidea</taxon>
        <taxon>Carcharhiniformes</taxon>
        <taxon>Scyliorhinidae</taxon>
        <taxon>Scyliorhinus</taxon>
    </lineage>
</organism>
<dbReference type="InterPro" id="IPR013111">
    <property type="entry name" value="EGF_extracell"/>
</dbReference>
<dbReference type="InterPro" id="IPR002369">
    <property type="entry name" value="Integrin_bsu_VWA"/>
</dbReference>
<keyword evidence="10 25" id="KW-0812">Transmembrane</keyword>
<evidence type="ECO:0000256" key="22">
    <source>
        <dbReference type="ARBA" id="ARBA00023170"/>
    </source>
</evidence>
<dbReference type="GO" id="GO:0016477">
    <property type="term" value="P:cell migration"/>
    <property type="evidence" value="ECO:0007669"/>
    <property type="project" value="TreeGrafter"/>
</dbReference>
<evidence type="ECO:0000256" key="17">
    <source>
        <dbReference type="ARBA" id="ARBA00022949"/>
    </source>
</evidence>
<evidence type="ECO:0000256" key="21">
    <source>
        <dbReference type="ARBA" id="ARBA00023157"/>
    </source>
</evidence>
<dbReference type="InterPro" id="IPR036465">
    <property type="entry name" value="vWFA_dom_sf"/>
</dbReference>
<dbReference type="InterPro" id="IPR057073">
    <property type="entry name" value="EGF_integrin_2"/>
</dbReference>
<evidence type="ECO:0000256" key="2">
    <source>
        <dbReference type="ARBA" id="ARBA00004223"/>
    </source>
</evidence>
<dbReference type="SUPFAM" id="SSF57196">
    <property type="entry name" value="EGF/Laminin"/>
    <property type="match status" value="2"/>
</dbReference>
<evidence type="ECO:0000256" key="20">
    <source>
        <dbReference type="ARBA" id="ARBA00023136"/>
    </source>
</evidence>
<evidence type="ECO:0000256" key="10">
    <source>
        <dbReference type="ARBA" id="ARBA00022692"/>
    </source>
</evidence>
<evidence type="ECO:0000256" key="8">
    <source>
        <dbReference type="ARBA" id="ARBA00022541"/>
    </source>
</evidence>
<keyword evidence="7" id="KW-0245">EGF-like domain</keyword>
<dbReference type="SUPFAM" id="SSF69179">
    <property type="entry name" value="Integrin domains"/>
    <property type="match status" value="1"/>
</dbReference>
<dbReference type="InterPro" id="IPR012896">
    <property type="entry name" value="Integrin_bsu_tail"/>
</dbReference>
<evidence type="ECO:0000256" key="23">
    <source>
        <dbReference type="ARBA" id="ARBA00023180"/>
    </source>
</evidence>
<dbReference type="GO" id="GO:0042470">
    <property type="term" value="C:melanosome"/>
    <property type="evidence" value="ECO:0007669"/>
    <property type="project" value="UniProtKB-SubCell"/>
</dbReference>
<dbReference type="GO" id="GO:0045202">
    <property type="term" value="C:synapse"/>
    <property type="evidence" value="ECO:0007669"/>
    <property type="project" value="TreeGrafter"/>
</dbReference>
<keyword evidence="16 25" id="KW-0130">Cell adhesion</keyword>
<sequence>MDLKYILNTMLICCWIWPRLAHSDRGDCLKANAKSCAECIQAGKNCGWCTLAEFLRKGELTVTRCDDIESLRMRGCPIEDIENPKGSLRVESDRYLTDLASGMKTNVEDLTQIQPQKLSLKLRSGESQSFSLHFQKAKEYPMDLYYLADLSLSVQDGLENMKKLGIELNEEMRKMTSDFRIGFGVLQKNPCTAGETCRSQFSFRNVLPLNSDGATFSTLLHNQAIAASLNSSEDGADAIMQTAVCGDTIGWRNAIRLLVYYSNTGLHFSRDGKLSSMRPNDGKCHIDSQGVYTMNHHQNHPSISHLARKLEKNQIQLLFAVKEELKDIYQVHFAISIKAEKCPNKGQKTTINIEPRGLNEKVKIDLEFICECECQKNATTNSSDCHQGMLECGACRCKEGRIGPYCECSTDEVISEDTEASCRKDNASPICSNNGDCICGDCVCKKRENPSEMFSGQYCQCDNFSCDRFNGLICGGNGICHCGQCLCLPTFTGDACHCSMDMEACESTNGQICNGRGTCECGRCRCTDSRFSGPTCEQCPTCLGVCAVHKNCVLCKAFNKGPKKDTCDQCEFEVTLVEHLDQLAQQHCRFKDMDNSWFCFSYSINDQEVPEVHVVKTRGWC</sequence>
<dbReference type="STRING" id="75743.A0A401PT06"/>
<keyword evidence="22" id="KW-0675">Receptor</keyword>
<dbReference type="GO" id="GO:0098609">
    <property type="term" value="P:cell-cell adhesion"/>
    <property type="evidence" value="ECO:0007669"/>
    <property type="project" value="TreeGrafter"/>
</dbReference>
<keyword evidence="6" id="KW-1003">Cell membrane</keyword>
<dbReference type="GO" id="GO:0046872">
    <property type="term" value="F:metal ion binding"/>
    <property type="evidence" value="ECO:0007669"/>
    <property type="project" value="UniProtKB-KW"/>
</dbReference>
<keyword evidence="21" id="KW-1015">Disulfide bond</keyword>
<dbReference type="AlphaFoldDB" id="A0A401PT06"/>
<feature type="chain" id="PRO_5019536222" description="Integrin beta" evidence="26">
    <location>
        <begin position="24"/>
        <end position="621"/>
    </location>
</feature>
<dbReference type="SMART" id="SM01242">
    <property type="entry name" value="Integrin_B_tail"/>
    <property type="match status" value="1"/>
</dbReference>
<dbReference type="SUPFAM" id="SSF53300">
    <property type="entry name" value="vWA-like"/>
    <property type="match status" value="1"/>
</dbReference>
<dbReference type="GO" id="GO:0007229">
    <property type="term" value="P:integrin-mediated signaling pathway"/>
    <property type="evidence" value="ECO:0007669"/>
    <property type="project" value="UniProtKB-KW"/>
</dbReference>
<proteinExistence type="inferred from homology"/>
<dbReference type="GO" id="GO:0033627">
    <property type="term" value="P:cell adhesion mediated by integrin"/>
    <property type="evidence" value="ECO:0007669"/>
    <property type="project" value="TreeGrafter"/>
</dbReference>
<evidence type="ECO:0000256" key="19">
    <source>
        <dbReference type="ARBA" id="ARBA00023037"/>
    </source>
</evidence>
<evidence type="ECO:0000313" key="31">
    <source>
        <dbReference type="Proteomes" id="UP000288216"/>
    </source>
</evidence>
<dbReference type="Gene3D" id="3.30.1680.10">
    <property type="entry name" value="ligand-binding face of the semaphorins, domain 2"/>
    <property type="match status" value="1"/>
</dbReference>
<evidence type="ECO:0000256" key="5">
    <source>
        <dbReference type="ARBA" id="ARBA00007449"/>
    </source>
</evidence>
<dbReference type="InterPro" id="IPR057243">
    <property type="entry name" value="Integrin_I-EGF_CS"/>
</dbReference>
<keyword evidence="23" id="KW-0325">Glycoprotein</keyword>
<evidence type="ECO:0000259" key="28">
    <source>
        <dbReference type="SMART" id="SM00423"/>
    </source>
</evidence>
<dbReference type="Gene3D" id="4.10.1240.30">
    <property type="match status" value="1"/>
</dbReference>
<keyword evidence="20" id="KW-0472">Membrane</keyword>
<dbReference type="PANTHER" id="PTHR10082">
    <property type="entry name" value="INTEGRIN BETA SUBUNIT"/>
    <property type="match status" value="1"/>
</dbReference>
<dbReference type="Pfam" id="PF23105">
    <property type="entry name" value="EGF_integrin"/>
    <property type="match status" value="1"/>
</dbReference>
<keyword evidence="12 26" id="KW-0732">Signal</keyword>
<dbReference type="InterPro" id="IPR033760">
    <property type="entry name" value="Integrin_beta_N"/>
</dbReference>
<feature type="domain" description="Integrin beta subunit VWA" evidence="27">
    <location>
        <begin position="35"/>
        <end position="372"/>
    </location>
</feature>
<dbReference type="FunFam" id="2.10.25.10:FF:000043">
    <property type="entry name" value="Integrin beta"/>
    <property type="match status" value="1"/>
</dbReference>
<dbReference type="OrthoDB" id="410592at2759"/>
<dbReference type="GO" id="GO:0030027">
    <property type="term" value="C:lamellipodium"/>
    <property type="evidence" value="ECO:0007669"/>
    <property type="project" value="UniProtKB-SubCell"/>
</dbReference>
<dbReference type="GO" id="GO:0009986">
    <property type="term" value="C:cell surface"/>
    <property type="evidence" value="ECO:0007669"/>
    <property type="project" value="TreeGrafter"/>
</dbReference>
<dbReference type="GO" id="GO:0043236">
    <property type="term" value="F:laminin binding"/>
    <property type="evidence" value="ECO:0007669"/>
    <property type="project" value="TreeGrafter"/>
</dbReference>
<dbReference type="EMBL" id="BFAA01008779">
    <property type="protein sequence ID" value="GCB76279.1"/>
    <property type="molecule type" value="Genomic_DNA"/>
</dbReference>
<evidence type="ECO:0000256" key="14">
    <source>
        <dbReference type="ARBA" id="ARBA00022837"/>
    </source>
</evidence>
<dbReference type="SUPFAM" id="SSF69687">
    <property type="entry name" value="Integrin beta tail domain"/>
    <property type="match status" value="1"/>
</dbReference>
<dbReference type="GO" id="GO:0019960">
    <property type="term" value="F:C-X3-C chemokine binding"/>
    <property type="evidence" value="ECO:0007669"/>
    <property type="project" value="TreeGrafter"/>
</dbReference>
<dbReference type="SUPFAM" id="SSF103575">
    <property type="entry name" value="Plexin repeat"/>
    <property type="match status" value="1"/>
</dbReference>
<evidence type="ECO:0000313" key="30">
    <source>
        <dbReference type="EMBL" id="GCB76279.1"/>
    </source>
</evidence>
<dbReference type="GO" id="GO:0007517">
    <property type="term" value="P:muscle organ development"/>
    <property type="evidence" value="ECO:0007669"/>
    <property type="project" value="UniProtKB-KW"/>
</dbReference>
<dbReference type="Pfam" id="PF07974">
    <property type="entry name" value="EGF_2"/>
    <property type="match status" value="1"/>
</dbReference>
<dbReference type="PROSITE" id="PS00243">
    <property type="entry name" value="I_EGF_1"/>
    <property type="match status" value="1"/>
</dbReference>
<evidence type="ECO:0000256" key="26">
    <source>
        <dbReference type="SAM" id="SignalP"/>
    </source>
</evidence>
<keyword evidence="9" id="KW-0597">Phosphoprotein</keyword>
<dbReference type="GO" id="GO:0008305">
    <property type="term" value="C:integrin complex"/>
    <property type="evidence" value="ECO:0007669"/>
    <property type="project" value="TreeGrafter"/>
</dbReference>
<dbReference type="PRINTS" id="PR01186">
    <property type="entry name" value="INTEGRINB"/>
</dbReference>
<evidence type="ECO:0000256" key="13">
    <source>
        <dbReference type="ARBA" id="ARBA00022737"/>
    </source>
</evidence>
<keyword evidence="24" id="KW-0966">Cell projection</keyword>
<evidence type="ECO:0000256" key="12">
    <source>
        <dbReference type="ARBA" id="ARBA00022729"/>
    </source>
</evidence>
<protein>
    <recommendedName>
        <fullName evidence="25">Integrin beta</fullName>
    </recommendedName>
</protein>
<dbReference type="FunFam" id="2.10.25.10:FF:000075">
    <property type="entry name" value="Integrin beta"/>
    <property type="match status" value="1"/>
</dbReference>
<dbReference type="InterPro" id="IPR015812">
    <property type="entry name" value="Integrin_bsu"/>
</dbReference>
<dbReference type="GO" id="GO:0032587">
    <property type="term" value="C:ruffle membrane"/>
    <property type="evidence" value="ECO:0007669"/>
    <property type="project" value="UniProtKB-SubCell"/>
</dbReference>
<keyword evidence="19 25" id="KW-0401">Integrin</keyword>
<dbReference type="Pfam" id="PF17205">
    <property type="entry name" value="PSI_integrin"/>
    <property type="match status" value="1"/>
</dbReference>
<evidence type="ECO:0000259" key="27">
    <source>
        <dbReference type="SMART" id="SM00187"/>
    </source>
</evidence>
<dbReference type="GO" id="GO:0005178">
    <property type="term" value="F:integrin binding"/>
    <property type="evidence" value="ECO:0007669"/>
    <property type="project" value="TreeGrafter"/>
</dbReference>
<dbReference type="PANTHER" id="PTHR10082:SF28">
    <property type="entry name" value="INTEGRIN BETA-1"/>
    <property type="match status" value="1"/>
</dbReference>
<evidence type="ECO:0000256" key="25">
    <source>
        <dbReference type="RuleBase" id="RU000633"/>
    </source>
</evidence>
<dbReference type="FunFam" id="2.10.25.10:FF:000155">
    <property type="entry name" value="Integrin beta"/>
    <property type="match status" value="1"/>
</dbReference>
<dbReference type="Gene3D" id="6.20.50.10">
    <property type="match status" value="1"/>
</dbReference>
<accession>A0A401PT06</accession>
<dbReference type="Gene3D" id="2.10.25.10">
    <property type="entry name" value="Laminin"/>
    <property type="match status" value="4"/>
</dbReference>
<feature type="non-terminal residue" evidence="30">
    <location>
        <position position="1"/>
    </location>
</feature>
<dbReference type="PROSITE" id="PS52047">
    <property type="entry name" value="I_EGF_2"/>
    <property type="match status" value="1"/>
</dbReference>
<name>A0A401PT06_SCYTO</name>
<keyword evidence="31" id="KW-1185">Reference proteome</keyword>
<gene>
    <name evidence="30" type="ORF">scyTo_0015458</name>
</gene>
<keyword evidence="11" id="KW-0479">Metal-binding</keyword>
<comment type="similarity">
    <text evidence="5 25">Belongs to the integrin beta chain family.</text>
</comment>
<evidence type="ECO:0000256" key="7">
    <source>
        <dbReference type="ARBA" id="ARBA00022536"/>
    </source>
</evidence>
<dbReference type="InterPro" id="IPR032695">
    <property type="entry name" value="Integrin_dom_sf"/>
</dbReference>
<dbReference type="GO" id="GO:0001968">
    <property type="term" value="F:fibronectin binding"/>
    <property type="evidence" value="ECO:0007669"/>
    <property type="project" value="TreeGrafter"/>
</dbReference>
<dbReference type="Pfam" id="PF18372">
    <property type="entry name" value="I-EGF_1"/>
    <property type="match status" value="1"/>
</dbReference>
<evidence type="ECO:0000256" key="4">
    <source>
        <dbReference type="ARBA" id="ARBA00004510"/>
    </source>
</evidence>
<feature type="domain" description="Integrin beta subunit tail" evidence="29">
    <location>
        <begin position="546"/>
        <end position="618"/>
    </location>
</feature>
<keyword evidence="15" id="KW-0460">Magnesium</keyword>
<keyword evidence="14" id="KW-0106">Calcium</keyword>
<evidence type="ECO:0000256" key="16">
    <source>
        <dbReference type="ARBA" id="ARBA00022889"/>
    </source>
</evidence>
<dbReference type="Pfam" id="PF00362">
    <property type="entry name" value="Integrin_beta"/>
    <property type="match status" value="1"/>
</dbReference>
<feature type="signal peptide" evidence="26">
    <location>
        <begin position="1"/>
        <end position="23"/>
    </location>
</feature>
<evidence type="ECO:0000256" key="11">
    <source>
        <dbReference type="ARBA" id="ARBA00022723"/>
    </source>
</evidence>
<dbReference type="InterPro" id="IPR016201">
    <property type="entry name" value="PSI"/>
</dbReference>
<dbReference type="Gene3D" id="3.40.50.410">
    <property type="entry name" value="von Willebrand factor, type A domain"/>
    <property type="match status" value="1"/>
</dbReference>
<evidence type="ECO:0000256" key="3">
    <source>
        <dbReference type="ARBA" id="ARBA00004297"/>
    </source>
</evidence>
<keyword evidence="8" id="KW-0517">Myogenesis</keyword>
<keyword evidence="18" id="KW-1133">Transmembrane helix</keyword>
<reference evidence="30 31" key="1">
    <citation type="journal article" date="2018" name="Nat. Ecol. Evol.">
        <title>Shark genomes provide insights into elasmobranch evolution and the origin of vertebrates.</title>
        <authorList>
            <person name="Hara Y"/>
            <person name="Yamaguchi K"/>
            <person name="Onimaru K"/>
            <person name="Kadota M"/>
            <person name="Koyanagi M"/>
            <person name="Keeley SD"/>
            <person name="Tatsumi K"/>
            <person name="Tanaka K"/>
            <person name="Motone F"/>
            <person name="Kageyama Y"/>
            <person name="Nozu R"/>
            <person name="Adachi N"/>
            <person name="Nishimura O"/>
            <person name="Nakagawa R"/>
            <person name="Tanegashima C"/>
            <person name="Kiyatake I"/>
            <person name="Matsumoto R"/>
            <person name="Murakumo K"/>
            <person name="Nishida K"/>
            <person name="Terakita A"/>
            <person name="Kuratani S"/>
            <person name="Sato K"/>
            <person name="Hyodo S Kuraku.S."/>
        </authorList>
    </citation>
    <scope>NUCLEOTIDE SEQUENCE [LARGE SCALE GENOMIC DNA]</scope>
</reference>
<evidence type="ECO:0000256" key="18">
    <source>
        <dbReference type="ARBA" id="ARBA00022989"/>
    </source>
</evidence>
<keyword evidence="17" id="KW-0965">Cell junction</keyword>
<dbReference type="GO" id="GO:0019901">
    <property type="term" value="F:protein kinase binding"/>
    <property type="evidence" value="ECO:0007669"/>
    <property type="project" value="TreeGrafter"/>
</dbReference>
<evidence type="ECO:0000256" key="9">
    <source>
        <dbReference type="ARBA" id="ARBA00022553"/>
    </source>
</evidence>
<comment type="subcellular location">
    <subcellularLocation>
        <location evidence="25">Cell membrane</location>
        <topology evidence="25">Single-pass type I membrane protein</topology>
    </subcellularLocation>
    <subcellularLocation>
        <location evidence="3">Cell projection</location>
        <location evidence="3">Invadopodium membrane</location>
        <topology evidence="3">Single-pass type I membrane protein</topology>
    </subcellularLocation>
    <subcellularLocation>
        <location evidence="4">Cell projection</location>
        <location evidence="4">Lamellipodium</location>
    </subcellularLocation>
    <subcellularLocation>
        <location evidence="1">Cell projection</location>
        <location evidence="1">Ruffle membrane</location>
        <topology evidence="1">Single-pass type I membrane protein</topology>
    </subcellularLocation>
    <subcellularLocation>
        <location evidence="2">Melanosome</location>
    </subcellularLocation>
</comment>
<dbReference type="GO" id="GO:0005925">
    <property type="term" value="C:focal adhesion"/>
    <property type="evidence" value="ECO:0007669"/>
    <property type="project" value="TreeGrafter"/>
</dbReference>
<evidence type="ECO:0000256" key="15">
    <source>
        <dbReference type="ARBA" id="ARBA00022842"/>
    </source>
</evidence>
<dbReference type="InterPro" id="IPR036349">
    <property type="entry name" value="Integrin_bsu_tail_dom_sf"/>
</dbReference>
<evidence type="ECO:0000259" key="29">
    <source>
        <dbReference type="SMART" id="SM01242"/>
    </source>
</evidence>
<dbReference type="GO" id="GO:0098639">
    <property type="term" value="F:collagen binding involved in cell-matrix adhesion"/>
    <property type="evidence" value="ECO:0007669"/>
    <property type="project" value="TreeGrafter"/>
</dbReference>
<dbReference type="SMART" id="SM00423">
    <property type="entry name" value="PSI"/>
    <property type="match status" value="1"/>
</dbReference>
<keyword evidence="13" id="KW-0677">Repeat</keyword>
<evidence type="ECO:0000256" key="24">
    <source>
        <dbReference type="ARBA" id="ARBA00023273"/>
    </source>
</evidence>
<evidence type="ECO:0000256" key="6">
    <source>
        <dbReference type="ARBA" id="ARBA00022475"/>
    </source>
</evidence>
<feature type="domain" description="PSI" evidence="28">
    <location>
        <begin position="27"/>
        <end position="77"/>
    </location>
</feature>
<dbReference type="InterPro" id="IPR015439">
    <property type="entry name" value="Integrin_b-2_sf"/>
</dbReference>
<dbReference type="InterPro" id="IPR040622">
    <property type="entry name" value="EGF_integrin_1"/>
</dbReference>
<dbReference type="OMA" id="RVCECDE"/>
<comment type="caution">
    <text evidence="30">The sequence shown here is derived from an EMBL/GenBank/DDBJ whole genome shotgun (WGS) entry which is preliminary data.</text>
</comment>